<feature type="compositionally biased region" description="Polar residues" evidence="5">
    <location>
        <begin position="1"/>
        <end position="11"/>
    </location>
</feature>
<dbReference type="KEGG" id="bhg:I6G56_10800"/>
<protein>
    <submittedName>
        <fullName evidence="7">Type III secretion system translocon subunit SctE</fullName>
    </submittedName>
</protein>
<dbReference type="GO" id="GO:0033644">
    <property type="term" value="C:host cell membrane"/>
    <property type="evidence" value="ECO:0007669"/>
    <property type="project" value="UniProtKB-SubCell"/>
</dbReference>
<proteinExistence type="inferred from homology"/>
<gene>
    <name evidence="7" type="primary">sctE</name>
    <name evidence="7" type="ORF">I6G56_10800</name>
</gene>
<evidence type="ECO:0000256" key="1">
    <source>
        <dbReference type="ARBA" id="ARBA00004551"/>
    </source>
</evidence>
<feature type="domain" description="Translocator protein BipB-like C-terminal" evidence="6">
    <location>
        <begin position="352"/>
        <end position="494"/>
    </location>
</feature>
<feature type="region of interest" description="Disordered" evidence="5">
    <location>
        <begin position="1"/>
        <end position="23"/>
    </location>
</feature>
<keyword evidence="2" id="KW-0472">Membrane</keyword>
<accession>A0A7U4P464</accession>
<dbReference type="Pfam" id="PF04888">
    <property type="entry name" value="SseC"/>
    <property type="match status" value="2"/>
</dbReference>
<evidence type="ECO:0000256" key="4">
    <source>
        <dbReference type="ARBA" id="ARBA00035640"/>
    </source>
</evidence>
<accession>A0A7T2U4H5</accession>
<keyword evidence="2" id="KW-1043">Host membrane</keyword>
<evidence type="ECO:0000256" key="5">
    <source>
        <dbReference type="SAM" id="MobiDB-lite"/>
    </source>
</evidence>
<reference evidence="7 8" key="1">
    <citation type="submission" date="2020-12" db="EMBL/GenBank/DDBJ databases">
        <title>FDA dAtabase for Regulatory Grade micrObial Sequences (FDA-ARGOS): Supporting development and validation of Infectious Disease Dx tests.</title>
        <authorList>
            <person name="Nelson B."/>
            <person name="Plummer A."/>
            <person name="Tallon L."/>
            <person name="Sadzewicz L."/>
            <person name="Zhao X."/>
            <person name="Boylan J."/>
            <person name="Ott S."/>
            <person name="Bowen H."/>
            <person name="Vavikolanu K."/>
            <person name="Mehta A."/>
            <person name="Aluvathingal J."/>
            <person name="Nadendla S."/>
            <person name="Myers T."/>
            <person name="Yan Y."/>
            <person name="Sichtig H."/>
        </authorList>
    </citation>
    <scope>NUCLEOTIDE SEQUENCE [LARGE SCALE GENOMIC DNA]</scope>
    <source>
        <strain evidence="7 8">FDAARGOS_899</strain>
    </source>
</reference>
<keyword evidence="3" id="KW-0843">Virulence</keyword>
<feature type="domain" description="Translocator protein BipB-like C-terminal" evidence="6">
    <location>
        <begin position="105"/>
        <end position="336"/>
    </location>
</feature>
<comment type="subcellular location">
    <subcellularLocation>
        <location evidence="1">Host membrane</location>
    </subcellularLocation>
</comment>
<dbReference type="Proteomes" id="UP000594943">
    <property type="component" value="Chromosome 1"/>
</dbReference>
<dbReference type="InterPro" id="IPR006972">
    <property type="entry name" value="BipB-like_C"/>
</dbReference>
<evidence type="ECO:0000256" key="2">
    <source>
        <dbReference type="ARBA" id="ARBA00022870"/>
    </source>
</evidence>
<evidence type="ECO:0000313" key="8">
    <source>
        <dbReference type="Proteomes" id="UP000594943"/>
    </source>
</evidence>
<dbReference type="AlphaFoldDB" id="A0A7U4P464"/>
<sequence length="496" mass="52087">MTVSLSMTGPQGSVPIASREPAEQAERARAATQAMLGGVSVIVDDVRARLPDATGIACRALVSLKDAAQALGRIIDKFDSATAPGAKHGAADLRDFGNVSMDSMLLATTLLSSKVLGNTAELKTKALSIMSAKQDEVRRQEVQEYREQIDKAIEQQQKAKKAGIFGVIFDWIVAAVEVVSGVAKIVGGALTGNVTTVAGGAMDLMAGFAGVIKATMNTLALIDKNNAEKYHAVADVAAKVQLAFEIAGAVVDITSAARNMLLTKAIPKATTAVLQQGAEQALVSAIKAGSKDAIKSTAQAVGKEVAAQVSDQILQGIGKAALEASKKAGKDAAQKAVQQLGVNRMLESFSREAIEKMVAKSVEKVASKAIEEGIEMSAKELTKAITRQVNKEVMSAALRASTSVLLNATRASVGAAQQVTAGVLAVERAKLQKEIDQLILDQQWLQMCFEFYAQQKEAQTKQVKDLIEKSGEIIADGSKTLKQTATVQAQIAASMV</sequence>
<evidence type="ECO:0000259" key="6">
    <source>
        <dbReference type="Pfam" id="PF04888"/>
    </source>
</evidence>
<comment type="similarity">
    <text evidence="4">Belongs to the SctE/SipB/YopB family.</text>
</comment>
<dbReference type="EMBL" id="CP065686">
    <property type="protein sequence ID" value="QPS45557.1"/>
    <property type="molecule type" value="Genomic_DNA"/>
</dbReference>
<organism evidence="7 8">
    <name type="scientific">Burkholderia humptydooensis</name>
    <dbReference type="NCBI Taxonomy" id="430531"/>
    <lineage>
        <taxon>Bacteria</taxon>
        <taxon>Pseudomonadati</taxon>
        <taxon>Pseudomonadota</taxon>
        <taxon>Betaproteobacteria</taxon>
        <taxon>Burkholderiales</taxon>
        <taxon>Burkholderiaceae</taxon>
        <taxon>Burkholderia</taxon>
        <taxon>pseudomallei group</taxon>
    </lineage>
</organism>
<evidence type="ECO:0000256" key="3">
    <source>
        <dbReference type="ARBA" id="ARBA00023026"/>
    </source>
</evidence>
<name>A0A7U4P464_9BURK</name>
<evidence type="ECO:0000313" key="7">
    <source>
        <dbReference type="EMBL" id="QPS45557.1"/>
    </source>
</evidence>